<sequence>MQHKPILNAFLKLFKGGRTMKKMLSLLVLSLLVVFFANNAFCETQQKEETWAKDTCNQAYNELKALQEKIRTLIGDKTTFDVEKDKDLYDTLTKYINQYLSQYYSFHYDNECDVFPVIRRVKNLNNELPLQLILSSDSREFPWVYEYANKGIPVYESKLTPFGTLENVKVCLLSYESGKRLNDHSVLTINCPFAHIEKSWEMPIYQLAKDGKPVFVLSSLWGDYLPAIKLEPEIRAWFEKEFGIK</sequence>
<proteinExistence type="predicted"/>
<comment type="caution">
    <text evidence="1">The sequence shown here is derived from an EMBL/GenBank/DDBJ whole genome shotgun (WGS) entry which is preliminary data.</text>
</comment>
<evidence type="ECO:0000313" key="1">
    <source>
        <dbReference type="EMBL" id="HGW60018.1"/>
    </source>
</evidence>
<name>A0A7C4XTU1_9BACT</name>
<dbReference type="AlphaFoldDB" id="A0A7C4XTU1"/>
<gene>
    <name evidence="1" type="ORF">ENV82_01035</name>
</gene>
<accession>A0A7C4XTU1</accession>
<protein>
    <submittedName>
        <fullName evidence="1">Uncharacterized protein</fullName>
    </submittedName>
</protein>
<dbReference type="EMBL" id="DTHV01000030">
    <property type="protein sequence ID" value="HGW60018.1"/>
    <property type="molecule type" value="Genomic_DNA"/>
</dbReference>
<organism evidence="1">
    <name type="scientific">Caldisericum exile</name>
    <dbReference type="NCBI Taxonomy" id="693075"/>
    <lineage>
        <taxon>Bacteria</taxon>
        <taxon>Pseudomonadati</taxon>
        <taxon>Caldisericota/Cryosericota group</taxon>
        <taxon>Caldisericota</taxon>
        <taxon>Caldisericia</taxon>
        <taxon>Caldisericales</taxon>
        <taxon>Caldisericaceae</taxon>
        <taxon>Caldisericum</taxon>
    </lineage>
</organism>
<reference evidence="1" key="1">
    <citation type="journal article" date="2020" name="mSystems">
        <title>Genome- and Community-Level Interaction Insights into Carbon Utilization and Element Cycling Functions of Hydrothermarchaeota in Hydrothermal Sediment.</title>
        <authorList>
            <person name="Zhou Z."/>
            <person name="Liu Y."/>
            <person name="Xu W."/>
            <person name="Pan J."/>
            <person name="Luo Z.H."/>
            <person name="Li M."/>
        </authorList>
    </citation>
    <scope>NUCLEOTIDE SEQUENCE [LARGE SCALE GENOMIC DNA]</scope>
    <source>
        <strain evidence="1">SpSt-794</strain>
    </source>
</reference>